<feature type="domain" description="Heme haloperoxidase family profile" evidence="9">
    <location>
        <begin position="120"/>
        <end position="342"/>
    </location>
</feature>
<keyword evidence="6" id="KW-0408">Iron</keyword>
<dbReference type="Gene3D" id="1.10.489.10">
    <property type="entry name" value="Chloroperoxidase-like"/>
    <property type="match status" value="1"/>
</dbReference>
<keyword evidence="11" id="KW-1185">Reference proteome</keyword>
<dbReference type="OrthoDB" id="407298at2759"/>
<accession>A0A364KX82</accession>
<dbReference type="Pfam" id="PF01328">
    <property type="entry name" value="Peroxidase_2"/>
    <property type="match status" value="1"/>
</dbReference>
<evidence type="ECO:0000256" key="1">
    <source>
        <dbReference type="ARBA" id="ARBA00001970"/>
    </source>
</evidence>
<organism evidence="10 11">
    <name type="scientific">Talaromyces amestolkiae</name>
    <dbReference type="NCBI Taxonomy" id="1196081"/>
    <lineage>
        <taxon>Eukaryota</taxon>
        <taxon>Fungi</taxon>
        <taxon>Dikarya</taxon>
        <taxon>Ascomycota</taxon>
        <taxon>Pezizomycotina</taxon>
        <taxon>Eurotiomycetes</taxon>
        <taxon>Eurotiomycetidae</taxon>
        <taxon>Eurotiales</taxon>
        <taxon>Trichocomaceae</taxon>
        <taxon>Talaromyces</taxon>
        <taxon>Talaromyces sect. Talaromyces</taxon>
    </lineage>
</organism>
<evidence type="ECO:0000256" key="7">
    <source>
        <dbReference type="ARBA" id="ARBA00025795"/>
    </source>
</evidence>
<comment type="caution">
    <text evidence="10">The sequence shown here is derived from an EMBL/GenBank/DDBJ whole genome shotgun (WGS) entry which is preliminary data.</text>
</comment>
<dbReference type="RefSeq" id="XP_040732655.1">
    <property type="nucleotide sequence ID" value="XM_040876486.1"/>
</dbReference>
<evidence type="ECO:0000256" key="5">
    <source>
        <dbReference type="ARBA" id="ARBA00023002"/>
    </source>
</evidence>
<dbReference type="PANTHER" id="PTHR33577">
    <property type="entry name" value="STERIGMATOCYSTIN BIOSYNTHESIS PEROXIDASE STCC-RELATED"/>
    <property type="match status" value="1"/>
</dbReference>
<feature type="chain" id="PRO_5016602463" description="Heme haloperoxidase family profile domain-containing protein" evidence="8">
    <location>
        <begin position="19"/>
        <end position="469"/>
    </location>
</feature>
<keyword evidence="2" id="KW-0575">Peroxidase</keyword>
<dbReference type="Proteomes" id="UP000249363">
    <property type="component" value="Unassembled WGS sequence"/>
</dbReference>
<dbReference type="GO" id="GO:0046872">
    <property type="term" value="F:metal ion binding"/>
    <property type="evidence" value="ECO:0007669"/>
    <property type="project" value="UniProtKB-KW"/>
</dbReference>
<dbReference type="GeneID" id="63793367"/>
<dbReference type="InterPro" id="IPR036851">
    <property type="entry name" value="Chloroperoxidase-like_sf"/>
</dbReference>
<dbReference type="GO" id="GO:0004601">
    <property type="term" value="F:peroxidase activity"/>
    <property type="evidence" value="ECO:0007669"/>
    <property type="project" value="UniProtKB-KW"/>
</dbReference>
<evidence type="ECO:0000256" key="8">
    <source>
        <dbReference type="SAM" id="SignalP"/>
    </source>
</evidence>
<evidence type="ECO:0000256" key="6">
    <source>
        <dbReference type="ARBA" id="ARBA00023004"/>
    </source>
</evidence>
<evidence type="ECO:0000259" key="9">
    <source>
        <dbReference type="PROSITE" id="PS51405"/>
    </source>
</evidence>
<evidence type="ECO:0000256" key="2">
    <source>
        <dbReference type="ARBA" id="ARBA00022559"/>
    </source>
</evidence>
<comment type="similarity">
    <text evidence="7">Belongs to the chloroperoxidase family.</text>
</comment>
<dbReference type="PANTHER" id="PTHR33577:SF15">
    <property type="entry name" value="HEME HALOPEROXIDASE FAMILY PROFILE DOMAIN-CONTAINING PROTEIN"/>
    <property type="match status" value="1"/>
</dbReference>
<evidence type="ECO:0000256" key="3">
    <source>
        <dbReference type="ARBA" id="ARBA00022617"/>
    </source>
</evidence>
<dbReference type="InterPro" id="IPR000028">
    <property type="entry name" value="Chloroperoxidase"/>
</dbReference>
<dbReference type="EMBL" id="MIKG01000007">
    <property type="protein sequence ID" value="RAO68139.1"/>
    <property type="molecule type" value="Genomic_DNA"/>
</dbReference>
<protein>
    <recommendedName>
        <fullName evidence="9">Heme haloperoxidase family profile domain-containing protein</fullName>
    </recommendedName>
</protein>
<reference evidence="10 11" key="1">
    <citation type="journal article" date="2017" name="Biotechnol. Biofuels">
        <title>Differential beta-glucosidase expression as a function of carbon source availability in Talaromyces amestolkiae: a genomic and proteomic approach.</title>
        <authorList>
            <person name="de Eugenio L.I."/>
            <person name="Mendez-Liter J.A."/>
            <person name="Nieto-Dominguez M."/>
            <person name="Alonso L."/>
            <person name="Gil-Munoz J."/>
            <person name="Barriuso J."/>
            <person name="Prieto A."/>
            <person name="Martinez M.J."/>
        </authorList>
    </citation>
    <scope>NUCLEOTIDE SEQUENCE [LARGE SCALE GENOMIC DNA]</scope>
    <source>
        <strain evidence="10 11">CIB</strain>
    </source>
</reference>
<dbReference type="PROSITE" id="PS51405">
    <property type="entry name" value="HEME_HALOPEROXIDASE"/>
    <property type="match status" value="1"/>
</dbReference>
<keyword evidence="8" id="KW-0732">Signal</keyword>
<evidence type="ECO:0000313" key="11">
    <source>
        <dbReference type="Proteomes" id="UP000249363"/>
    </source>
</evidence>
<keyword evidence="5" id="KW-0560">Oxidoreductase</keyword>
<evidence type="ECO:0000313" key="10">
    <source>
        <dbReference type="EMBL" id="RAO68139.1"/>
    </source>
</evidence>
<gene>
    <name evidence="10" type="ORF">BHQ10_004151</name>
</gene>
<keyword evidence="3" id="KW-0349">Heme</keyword>
<evidence type="ECO:0000256" key="4">
    <source>
        <dbReference type="ARBA" id="ARBA00022723"/>
    </source>
</evidence>
<keyword evidence="4" id="KW-0479">Metal-binding</keyword>
<dbReference type="AlphaFoldDB" id="A0A364KX82"/>
<dbReference type="SUPFAM" id="SSF47571">
    <property type="entry name" value="Cloroperoxidase"/>
    <property type="match status" value="1"/>
</dbReference>
<feature type="signal peptide" evidence="8">
    <location>
        <begin position="1"/>
        <end position="18"/>
    </location>
</feature>
<sequence>MKFSLAIGTILLASSATAAVCPISLLKRAGLLNKEDEAAYDAVKADRGAAEDLFHANQKKQSKRAGSVLIGPRSADGLLDLPFGGGLLGGVLQGLTGPLQALDIPVPQPQGLKAIPGDDPSHQFQAPGPTDVRGICPTLNALANHGYISRDGITSFAEAANAVQIGYGFDYPLSVFLSALGLLAGGDLITGKYSIGGADSRVPNTIGPALGLDKHGVFEIDGSITRQDVYFGNNANFILQRWNEYVEIADQNGGLFGASTQAQDKALRYDNSRATNPEFFAGVKWFAVAHAARVFVYQGLPNGTNQDVADYQNIAPFFLNETFPDNWFRRGEPFTLVSTLVEALDLFLQEPRELGGNEGLNNFVPLELDLSTKTPAQLGCFLLENIFDIVPDQVQPAIAANFELFSAFVKGIIAPFFTDDGYFNCDISSFVEPSPNAGIDSNGSVSSSGSPVNGAYPGIGVIAPGSEPS</sequence>
<name>A0A364KX82_TALAM</name>
<proteinExistence type="inferred from homology"/>
<comment type="cofactor">
    <cofactor evidence="1">
        <name>heme b</name>
        <dbReference type="ChEBI" id="CHEBI:60344"/>
    </cofactor>
</comment>